<keyword evidence="4" id="KW-0808">Transferase</keyword>
<keyword evidence="5" id="KW-0812">Transmembrane</keyword>
<reference evidence="10" key="1">
    <citation type="submission" date="2021-11" db="EMBL/GenBank/DDBJ databases">
        <title>Purpureocillium_takamizusanense_genome.</title>
        <authorList>
            <person name="Nguyen N.-H."/>
        </authorList>
    </citation>
    <scope>NUCLEOTIDE SEQUENCE</scope>
    <source>
        <strain evidence="10">PT3</strain>
    </source>
</reference>
<dbReference type="InterPro" id="IPR022751">
    <property type="entry name" value="Alpha_mannosyltransferase"/>
</dbReference>
<evidence type="ECO:0008006" key="12">
    <source>
        <dbReference type="Google" id="ProtNLM"/>
    </source>
</evidence>
<name>A0A9Q8QBF9_9HYPO</name>
<dbReference type="RefSeq" id="XP_047840006.1">
    <property type="nucleotide sequence ID" value="XM_047984034.1"/>
</dbReference>
<keyword evidence="6" id="KW-0735">Signal-anchor</keyword>
<organism evidence="10 11">
    <name type="scientific">Purpureocillium takamizusanense</name>
    <dbReference type="NCBI Taxonomy" id="2060973"/>
    <lineage>
        <taxon>Eukaryota</taxon>
        <taxon>Fungi</taxon>
        <taxon>Dikarya</taxon>
        <taxon>Ascomycota</taxon>
        <taxon>Pezizomycotina</taxon>
        <taxon>Sordariomycetes</taxon>
        <taxon>Hypocreomycetidae</taxon>
        <taxon>Hypocreales</taxon>
        <taxon>Ophiocordycipitaceae</taxon>
        <taxon>Purpureocillium</taxon>
    </lineage>
</organism>
<dbReference type="KEGG" id="ptkz:JDV02_002953"/>
<keyword evidence="8" id="KW-0472">Membrane</keyword>
<evidence type="ECO:0000313" key="10">
    <source>
        <dbReference type="EMBL" id="UNI16525.1"/>
    </source>
</evidence>
<accession>A0A9Q8QBF9</accession>
<dbReference type="PANTHER" id="PTHR31392">
    <property type="entry name" value="ALPHA-1,3-MANNOSYLTRANSFERASE MNN1-RELATED"/>
    <property type="match status" value="1"/>
</dbReference>
<dbReference type="SUPFAM" id="SSF53448">
    <property type="entry name" value="Nucleotide-diphospho-sugar transferases"/>
    <property type="match status" value="1"/>
</dbReference>
<dbReference type="OrthoDB" id="430354at2759"/>
<evidence type="ECO:0000256" key="7">
    <source>
        <dbReference type="ARBA" id="ARBA00022989"/>
    </source>
</evidence>
<evidence type="ECO:0000256" key="4">
    <source>
        <dbReference type="ARBA" id="ARBA00022679"/>
    </source>
</evidence>
<dbReference type="GO" id="GO:0006493">
    <property type="term" value="P:protein O-linked glycosylation"/>
    <property type="evidence" value="ECO:0007669"/>
    <property type="project" value="TreeGrafter"/>
</dbReference>
<evidence type="ECO:0000256" key="1">
    <source>
        <dbReference type="ARBA" id="ARBA00004606"/>
    </source>
</evidence>
<dbReference type="GO" id="GO:0005794">
    <property type="term" value="C:Golgi apparatus"/>
    <property type="evidence" value="ECO:0007669"/>
    <property type="project" value="TreeGrafter"/>
</dbReference>
<evidence type="ECO:0000256" key="9">
    <source>
        <dbReference type="ARBA" id="ARBA00023180"/>
    </source>
</evidence>
<dbReference type="GO" id="GO:0000033">
    <property type="term" value="F:alpha-1,3-mannosyltransferase activity"/>
    <property type="evidence" value="ECO:0007669"/>
    <property type="project" value="TreeGrafter"/>
</dbReference>
<dbReference type="EMBL" id="CP086355">
    <property type="protein sequence ID" value="UNI16525.1"/>
    <property type="molecule type" value="Genomic_DNA"/>
</dbReference>
<evidence type="ECO:0000256" key="2">
    <source>
        <dbReference type="ARBA" id="ARBA00009105"/>
    </source>
</evidence>
<sequence length="330" mass="37102">MYLGDADLSQDNRDRLEALSAVTTRNMAQMTGHTGMELNSYASKPFSILLSSFREALFIDADCFFFQNPAALFDSQWYNETGALFFRDRRVGPHPRKEWLEQILPEPVSEKAMGSRFWTGESSHEQESGLILVDKWRHFVSLLLVTRLNGLERFSENGGAGVYEMVHGDKETFWLGWELAGDVDYSFHPGAVAGMGAARVVVPERGNQTSQADEAKLDYDVCKLCSSQLLHMDADGMPLWVNGWILGNKNQDPQHWEYGAWQHYAVEPPTNSSQGALEWELGLDNYCCITVACQGKRNFTEEQQAILAVLINKAMEVGASIRDNQTDTIT</sequence>
<evidence type="ECO:0000256" key="3">
    <source>
        <dbReference type="ARBA" id="ARBA00022676"/>
    </source>
</evidence>
<evidence type="ECO:0000256" key="5">
    <source>
        <dbReference type="ARBA" id="ARBA00022692"/>
    </source>
</evidence>
<dbReference type="AlphaFoldDB" id="A0A9Q8QBF9"/>
<keyword evidence="7" id="KW-1133">Transmembrane helix</keyword>
<dbReference type="PANTHER" id="PTHR31392:SF1">
    <property type="entry name" value="ALPHA-1,3-MANNOSYLTRANSFERASE MNN1-RELATED"/>
    <property type="match status" value="1"/>
</dbReference>
<dbReference type="GO" id="GO:0016020">
    <property type="term" value="C:membrane"/>
    <property type="evidence" value="ECO:0007669"/>
    <property type="project" value="UniProtKB-SubCell"/>
</dbReference>
<evidence type="ECO:0000256" key="8">
    <source>
        <dbReference type="ARBA" id="ARBA00023136"/>
    </source>
</evidence>
<dbReference type="Pfam" id="PF11051">
    <property type="entry name" value="Mannosyl_trans3"/>
    <property type="match status" value="1"/>
</dbReference>
<dbReference type="GeneID" id="72064913"/>
<dbReference type="InterPro" id="IPR029044">
    <property type="entry name" value="Nucleotide-diphossugar_trans"/>
</dbReference>
<evidence type="ECO:0000313" key="11">
    <source>
        <dbReference type="Proteomes" id="UP000829364"/>
    </source>
</evidence>
<protein>
    <recommendedName>
        <fullName evidence="12">Alpha-1,3-mannosyltransferase</fullName>
    </recommendedName>
</protein>
<comment type="subcellular location">
    <subcellularLocation>
        <location evidence="1">Membrane</location>
        <topology evidence="1">Single-pass type II membrane protein</topology>
    </subcellularLocation>
</comment>
<comment type="similarity">
    <text evidence="2">Belongs to the MNN1/MNT family.</text>
</comment>
<gene>
    <name evidence="10" type="ORF">JDV02_002953</name>
</gene>
<evidence type="ECO:0000256" key="6">
    <source>
        <dbReference type="ARBA" id="ARBA00022968"/>
    </source>
</evidence>
<keyword evidence="11" id="KW-1185">Reference proteome</keyword>
<keyword evidence="9" id="KW-0325">Glycoprotein</keyword>
<proteinExistence type="inferred from homology"/>
<dbReference type="Proteomes" id="UP000829364">
    <property type="component" value="Chromosome 2"/>
</dbReference>
<keyword evidence="3" id="KW-0328">Glycosyltransferase</keyword>